<dbReference type="AlphaFoldDB" id="A0A640KTE0"/>
<feature type="region of interest" description="Disordered" evidence="1">
    <location>
        <begin position="1"/>
        <end position="55"/>
    </location>
</feature>
<sequence length="192" mass="22613">MPHVRLQKAAANCGDNRRESNRRPDQRGRDRPRRVLGGEKATDHRRHRRHGDRDTDTLVRRLHHRPLRVRWRQHIAKDRTQRHLAHSCHAADNAHNPVQRLQMRIMLLYFCVLHRSKSASRRQLHNEGGQLVAHDDLVARKLVFKRRPPACLTQLPDVSHNVRHYHDKRQHHTNGVILEDVRVGAGLLKQLQ</sequence>
<evidence type="ECO:0000256" key="1">
    <source>
        <dbReference type="SAM" id="MobiDB-lite"/>
    </source>
</evidence>
<dbReference type="Proteomes" id="UP000419144">
    <property type="component" value="Unassembled WGS sequence"/>
</dbReference>
<comment type="caution">
    <text evidence="2">The sequence shown here is derived from an EMBL/GenBank/DDBJ whole genome shotgun (WGS) entry which is preliminary data.</text>
</comment>
<accession>A0A640KTE0</accession>
<dbReference type="EMBL" id="BLBS01000043">
    <property type="protein sequence ID" value="GET90807.1"/>
    <property type="molecule type" value="Genomic_DNA"/>
</dbReference>
<organism evidence="2 3">
    <name type="scientific">Leishmania tarentolae</name>
    <name type="common">Sauroleishmania tarentolae</name>
    <dbReference type="NCBI Taxonomy" id="5689"/>
    <lineage>
        <taxon>Eukaryota</taxon>
        <taxon>Discoba</taxon>
        <taxon>Euglenozoa</taxon>
        <taxon>Kinetoplastea</taxon>
        <taxon>Metakinetoplastina</taxon>
        <taxon>Trypanosomatida</taxon>
        <taxon>Trypanosomatidae</taxon>
        <taxon>Leishmaniinae</taxon>
        <taxon>Leishmania</taxon>
        <taxon>lizard Leishmania</taxon>
    </lineage>
</organism>
<name>A0A640KTE0_LEITA</name>
<evidence type="ECO:0000313" key="3">
    <source>
        <dbReference type="Proteomes" id="UP000419144"/>
    </source>
</evidence>
<reference evidence="2" key="1">
    <citation type="submission" date="2019-11" db="EMBL/GenBank/DDBJ databases">
        <title>Leishmania tarentolae CDS.</title>
        <authorList>
            <person name="Goto Y."/>
            <person name="Yamagishi J."/>
        </authorList>
    </citation>
    <scope>NUCLEOTIDE SEQUENCE [LARGE SCALE GENOMIC DNA]</scope>
    <source>
        <strain evidence="2">Parrot Tar II</strain>
    </source>
</reference>
<proteinExistence type="predicted"/>
<feature type="compositionally biased region" description="Basic and acidic residues" evidence="1">
    <location>
        <begin position="15"/>
        <end position="29"/>
    </location>
</feature>
<gene>
    <name evidence="2" type="ORF">LtaPh_3020551</name>
</gene>
<keyword evidence="3" id="KW-1185">Reference proteome</keyword>
<protein>
    <submittedName>
        <fullName evidence="2">Ferric reductase transmembrane protein-like protein</fullName>
    </submittedName>
</protein>
<dbReference type="VEuPathDB" id="TriTrypDB:LtaPh_3020551"/>
<evidence type="ECO:0000313" key="2">
    <source>
        <dbReference type="EMBL" id="GET90807.1"/>
    </source>
</evidence>